<gene>
    <name evidence="2" type="ORF">Hgul01_01826</name>
</gene>
<dbReference type="Gene3D" id="2.60.120.430">
    <property type="entry name" value="Galactose-binding lectin"/>
    <property type="match status" value="1"/>
</dbReference>
<feature type="signal peptide" evidence="1">
    <location>
        <begin position="1"/>
        <end position="25"/>
    </location>
</feature>
<protein>
    <recommendedName>
        <fullName evidence="4">Alpha-L-arabinofuranosidase</fullName>
    </recommendedName>
</protein>
<comment type="caution">
    <text evidence="2">The sequence shown here is derived from an EMBL/GenBank/DDBJ whole genome shotgun (WGS) entry which is preliminary data.</text>
</comment>
<proteinExistence type="predicted"/>
<dbReference type="PANTHER" id="PTHR43576:SF3">
    <property type="entry name" value="ALPHA-L-ARABINOFURANOSIDASE C"/>
    <property type="match status" value="1"/>
</dbReference>
<keyword evidence="1" id="KW-0732">Signal</keyword>
<dbReference type="Gene3D" id="3.20.20.80">
    <property type="entry name" value="Glycosidases"/>
    <property type="match status" value="1"/>
</dbReference>
<sequence>MRRLVQLSLLMVLGVAWLGSTRAHTAIPNGTSIVFDEALATGWQNWSWSTTAAFDSTAQAHTGTKSTAITFEAWGGFSLHSPGLIPAEALTGISFWVYGGTGGAQFNAGVTTTDSGNIVTPVLVNAPAGQWTQVQLTMAQLGNPSTVSRINLQESTGTAQATFYIDDLILNITDFAPPGTVNVTIDTDQTVLDFSARNALGTNYGMWGVEAAANSTFLARSGALGNMTIRLPGGSMSQNHGAINCELGTGNTIADAWPCNYEWAMTPSDFIEFLSATNRDAIWTINTNVTSGEAAALVAFFNGDVSDQRSLGTDHKGVNWQTVGYWAQLRASHGNATPVGIKYWDFGNETYGSCVPDWEISWTCDGAEYINGVTTPNRHEGYIDVRAAMKAVDPTIMVGVTGLANPTEFNNWTTKVLTEGGDVIDYLAIHPYSFVDVPNNDALGRYLMLSRPQKQWPEVFASTRQAIADFADGRDIPIMIGEYNLSAGWPYDPQAMMTKALNMLFIADTTGQIIQGDVLAANHWLLNGNVQSNGTDYGLIGDVPTYTRSPQYYAFHLWQFFGNRLLDYTSDADAETQISFYAGSDGHTFSLMAINKTGQATTTNVQLRAGGVVIPAISGSIDVAQAASLDATTITYNGQTNVNDDFSNAQTVELTEVGETTTVTLPAYSITLLRFATDDGTYTLYNPLVLLNK</sequence>
<dbReference type="SUPFAM" id="SSF51445">
    <property type="entry name" value="(Trans)glycosidases"/>
    <property type="match status" value="1"/>
</dbReference>
<dbReference type="InterPro" id="IPR008979">
    <property type="entry name" value="Galactose-bd-like_sf"/>
</dbReference>
<dbReference type="PANTHER" id="PTHR43576">
    <property type="entry name" value="ALPHA-L-ARABINOFURANOSIDASE C-RELATED"/>
    <property type="match status" value="1"/>
</dbReference>
<evidence type="ECO:0000313" key="2">
    <source>
        <dbReference type="EMBL" id="GAA5528031.1"/>
    </source>
</evidence>
<evidence type="ECO:0000313" key="3">
    <source>
        <dbReference type="Proteomes" id="UP001428290"/>
    </source>
</evidence>
<dbReference type="InterPro" id="IPR013780">
    <property type="entry name" value="Glyco_hydro_b"/>
</dbReference>
<dbReference type="Gene3D" id="2.60.40.1180">
    <property type="entry name" value="Golgi alpha-mannosidase II"/>
    <property type="match status" value="1"/>
</dbReference>
<dbReference type="Proteomes" id="UP001428290">
    <property type="component" value="Unassembled WGS sequence"/>
</dbReference>
<keyword evidence="3" id="KW-1185">Reference proteome</keyword>
<organism evidence="2 3">
    <name type="scientific">Herpetosiphon gulosus</name>
    <dbReference type="NCBI Taxonomy" id="1973496"/>
    <lineage>
        <taxon>Bacteria</taxon>
        <taxon>Bacillati</taxon>
        <taxon>Chloroflexota</taxon>
        <taxon>Chloroflexia</taxon>
        <taxon>Herpetosiphonales</taxon>
        <taxon>Herpetosiphonaceae</taxon>
        <taxon>Herpetosiphon</taxon>
    </lineage>
</organism>
<evidence type="ECO:0008006" key="4">
    <source>
        <dbReference type="Google" id="ProtNLM"/>
    </source>
</evidence>
<evidence type="ECO:0000256" key="1">
    <source>
        <dbReference type="SAM" id="SignalP"/>
    </source>
</evidence>
<accession>A0ABP9WXW4</accession>
<dbReference type="RefSeq" id="WP_345721637.1">
    <property type="nucleotide sequence ID" value="NZ_BAABRU010000005.1"/>
</dbReference>
<dbReference type="EMBL" id="BAABRU010000005">
    <property type="protein sequence ID" value="GAA5528031.1"/>
    <property type="molecule type" value="Genomic_DNA"/>
</dbReference>
<dbReference type="SUPFAM" id="SSF49785">
    <property type="entry name" value="Galactose-binding domain-like"/>
    <property type="match status" value="1"/>
</dbReference>
<name>A0ABP9WXW4_9CHLR</name>
<feature type="chain" id="PRO_5045473050" description="Alpha-L-arabinofuranosidase" evidence="1">
    <location>
        <begin position="26"/>
        <end position="693"/>
    </location>
</feature>
<reference evidence="2 3" key="1">
    <citation type="submission" date="2024-02" db="EMBL/GenBank/DDBJ databases">
        <title>Herpetosiphon gulosus NBRC 112829.</title>
        <authorList>
            <person name="Ichikawa N."/>
            <person name="Katano-Makiyama Y."/>
            <person name="Hidaka K."/>
        </authorList>
    </citation>
    <scope>NUCLEOTIDE SEQUENCE [LARGE SCALE GENOMIC DNA]</scope>
    <source>
        <strain evidence="2 3">NBRC 112829</strain>
    </source>
</reference>
<dbReference type="InterPro" id="IPR017853">
    <property type="entry name" value="GH"/>
</dbReference>